<keyword evidence="3" id="KW-0012">Acyltransferase</keyword>
<name>A0A3E2NY76_9SPHI</name>
<gene>
    <name evidence="3" type="ORF">DYU05_10380</name>
</gene>
<feature type="transmembrane region" description="Helical" evidence="1">
    <location>
        <begin position="104"/>
        <end position="124"/>
    </location>
</feature>
<keyword evidence="1" id="KW-0812">Transmembrane</keyword>
<accession>A0A3E2NY76</accession>
<comment type="caution">
    <text evidence="3">The sequence shown here is derived from an EMBL/GenBank/DDBJ whole genome shotgun (WGS) entry which is preliminary data.</text>
</comment>
<dbReference type="OrthoDB" id="5446016at2"/>
<evidence type="ECO:0000313" key="4">
    <source>
        <dbReference type="Proteomes" id="UP000260823"/>
    </source>
</evidence>
<dbReference type="PANTHER" id="PTHR36927:SF4">
    <property type="entry name" value="BLR5718 PROTEIN"/>
    <property type="match status" value="1"/>
</dbReference>
<keyword evidence="1" id="KW-0472">Membrane</keyword>
<dbReference type="Pfam" id="PF01757">
    <property type="entry name" value="Acyl_transf_3"/>
    <property type="match status" value="1"/>
</dbReference>
<sequence>MSVTEPAIVPEHSTGKIVYIDHLKVVLAALVILHHTFITYGAPGGWYFTEKTTLAGALIPMTLFVAVNQAFFMGFFFFLSALFVPSSYDKKGPAKFIIDRFVRLGIPLAFYSFVLSPFLSFMPYNYAGAHPRITYLQYLGGFDGWINFGVMWFVAALLIFTITYWLYRLISKGYRNTYPFPYAGKILLTAVGVGVVSYFVRTVYPVGRTLEPLGFQLGHFAQYIAMFCIGLVASRSRWINNADYRTGKMMAIIAACLVFIGFPLFFIGVKVLNFPVEYFNVGGHWQSLWYAVWEQLTGFTIVTALLCIGKQLWNRPSKVLNTLSRSTFAVYIFHPLILIALSVFLHGWHLEPALKLLIVAPLAVIGSFALGLLLVRVPGVNKII</sequence>
<dbReference type="RefSeq" id="WP_117382860.1">
    <property type="nucleotide sequence ID" value="NZ_QWDE01000001.1"/>
</dbReference>
<keyword evidence="1" id="KW-1133">Transmembrane helix</keyword>
<evidence type="ECO:0000256" key="1">
    <source>
        <dbReference type="SAM" id="Phobius"/>
    </source>
</evidence>
<feature type="transmembrane region" description="Helical" evidence="1">
    <location>
        <begin position="54"/>
        <end position="84"/>
    </location>
</feature>
<evidence type="ECO:0000259" key="2">
    <source>
        <dbReference type="Pfam" id="PF01757"/>
    </source>
</evidence>
<feature type="transmembrane region" description="Helical" evidence="1">
    <location>
        <begin position="288"/>
        <end position="308"/>
    </location>
</feature>
<organism evidence="3 4">
    <name type="scientific">Mucilaginibacter terrenus</name>
    <dbReference type="NCBI Taxonomy" id="2482727"/>
    <lineage>
        <taxon>Bacteria</taxon>
        <taxon>Pseudomonadati</taxon>
        <taxon>Bacteroidota</taxon>
        <taxon>Sphingobacteriia</taxon>
        <taxon>Sphingobacteriales</taxon>
        <taxon>Sphingobacteriaceae</taxon>
        <taxon>Mucilaginibacter</taxon>
    </lineage>
</organism>
<proteinExistence type="predicted"/>
<feature type="transmembrane region" description="Helical" evidence="1">
    <location>
        <begin position="220"/>
        <end position="238"/>
    </location>
</feature>
<feature type="transmembrane region" description="Helical" evidence="1">
    <location>
        <begin position="179"/>
        <end position="200"/>
    </location>
</feature>
<feature type="transmembrane region" description="Helical" evidence="1">
    <location>
        <begin position="354"/>
        <end position="375"/>
    </location>
</feature>
<dbReference type="InterPro" id="IPR050623">
    <property type="entry name" value="Glucan_succinyl_AcylTrfase"/>
</dbReference>
<evidence type="ECO:0000313" key="3">
    <source>
        <dbReference type="EMBL" id="RFZ85964.1"/>
    </source>
</evidence>
<protein>
    <submittedName>
        <fullName evidence="3">Acyltransferase</fullName>
    </submittedName>
</protein>
<dbReference type="AlphaFoldDB" id="A0A3E2NY76"/>
<keyword evidence="4" id="KW-1185">Reference proteome</keyword>
<feature type="domain" description="Acyltransferase 3" evidence="2">
    <location>
        <begin position="18"/>
        <end position="370"/>
    </location>
</feature>
<feature type="transmembrane region" description="Helical" evidence="1">
    <location>
        <begin position="144"/>
        <end position="167"/>
    </location>
</feature>
<dbReference type="GO" id="GO:0016747">
    <property type="term" value="F:acyltransferase activity, transferring groups other than amino-acyl groups"/>
    <property type="evidence" value="ECO:0007669"/>
    <property type="project" value="InterPro"/>
</dbReference>
<reference evidence="3 4" key="1">
    <citation type="submission" date="2018-08" db="EMBL/GenBank/DDBJ databases">
        <title>Mucilaginibacter terrae sp. nov., isolated from manganese diggings.</title>
        <authorList>
            <person name="Huang Y."/>
            <person name="Zhou Z."/>
        </authorList>
    </citation>
    <scope>NUCLEOTIDE SEQUENCE [LARGE SCALE GENOMIC DNA]</scope>
    <source>
        <strain evidence="3 4">ZH6</strain>
    </source>
</reference>
<keyword evidence="3" id="KW-0808">Transferase</keyword>
<feature type="transmembrane region" description="Helical" evidence="1">
    <location>
        <begin position="328"/>
        <end position="348"/>
    </location>
</feature>
<dbReference type="EMBL" id="QWDE01000001">
    <property type="protein sequence ID" value="RFZ85964.1"/>
    <property type="molecule type" value="Genomic_DNA"/>
</dbReference>
<dbReference type="Proteomes" id="UP000260823">
    <property type="component" value="Unassembled WGS sequence"/>
</dbReference>
<feature type="transmembrane region" description="Helical" evidence="1">
    <location>
        <begin position="25"/>
        <end position="48"/>
    </location>
</feature>
<dbReference type="PANTHER" id="PTHR36927">
    <property type="entry name" value="BLR4337 PROTEIN"/>
    <property type="match status" value="1"/>
</dbReference>
<dbReference type="InterPro" id="IPR002656">
    <property type="entry name" value="Acyl_transf_3_dom"/>
</dbReference>
<feature type="transmembrane region" description="Helical" evidence="1">
    <location>
        <begin position="250"/>
        <end position="268"/>
    </location>
</feature>